<reference evidence="7" key="2">
    <citation type="submission" date="2023-01" db="EMBL/GenBank/DDBJ databases">
        <title>Draft genome sequence of Algimonas porphyrae strain NBRC 108216.</title>
        <authorList>
            <person name="Sun Q."/>
            <person name="Mori K."/>
        </authorList>
    </citation>
    <scope>NUCLEOTIDE SEQUENCE</scope>
    <source>
        <strain evidence="7">NBRC 108216</strain>
    </source>
</reference>
<keyword evidence="2" id="KW-0805">Transcription regulation</keyword>
<comment type="similarity">
    <text evidence="1">Belongs to the ner transcriptional regulatory family.</text>
</comment>
<gene>
    <name evidence="7" type="ORF">GCM10007854_14230</name>
</gene>
<evidence type="ECO:0000256" key="1">
    <source>
        <dbReference type="ARBA" id="ARBA00006157"/>
    </source>
</evidence>
<evidence type="ECO:0000256" key="2">
    <source>
        <dbReference type="ARBA" id="ARBA00023015"/>
    </source>
</evidence>
<sequence>MHQSGDATKVEAKEWDRESIKAELRRLGYSLARLDRMHDFKPGYFSAVLVQPLPRGEKIIADMLGETPSSIWPDRYGPDGRPLRGRFLPRNDVPQTRDARQVSGAE</sequence>
<dbReference type="RefSeq" id="WP_284371102.1">
    <property type="nucleotide sequence ID" value="NZ_BSNJ01000003.1"/>
</dbReference>
<dbReference type="SUPFAM" id="SSF47413">
    <property type="entry name" value="lambda repressor-like DNA-binding domains"/>
    <property type="match status" value="1"/>
</dbReference>
<proteinExistence type="inferred from homology"/>
<keyword evidence="4" id="KW-0804">Transcription</keyword>
<protein>
    <recommendedName>
        <fullName evidence="6">Ner winged helix-turn-helix DNA-binding domain-containing protein</fullName>
    </recommendedName>
</protein>
<dbReference type="Proteomes" id="UP001161390">
    <property type="component" value="Unassembled WGS sequence"/>
</dbReference>
<dbReference type="InterPro" id="IPR010982">
    <property type="entry name" value="Lambda_DNA-bd_dom_sf"/>
</dbReference>
<accession>A0ABQ5V0Y9</accession>
<evidence type="ECO:0000259" key="6">
    <source>
        <dbReference type="Pfam" id="PF13693"/>
    </source>
</evidence>
<feature type="region of interest" description="Disordered" evidence="5">
    <location>
        <begin position="71"/>
        <end position="106"/>
    </location>
</feature>
<keyword evidence="8" id="KW-1185">Reference proteome</keyword>
<name>A0ABQ5V0Y9_9PROT</name>
<evidence type="ECO:0000256" key="4">
    <source>
        <dbReference type="ARBA" id="ARBA00023163"/>
    </source>
</evidence>
<dbReference type="Gene3D" id="1.10.260.40">
    <property type="entry name" value="lambda repressor-like DNA-binding domains"/>
    <property type="match status" value="1"/>
</dbReference>
<dbReference type="InterPro" id="IPR038722">
    <property type="entry name" value="Ner_HTH_dom"/>
</dbReference>
<evidence type="ECO:0000256" key="5">
    <source>
        <dbReference type="SAM" id="MobiDB-lite"/>
    </source>
</evidence>
<dbReference type="Pfam" id="PF13693">
    <property type="entry name" value="HTH_35"/>
    <property type="match status" value="1"/>
</dbReference>
<comment type="caution">
    <text evidence="7">The sequence shown here is derived from an EMBL/GenBank/DDBJ whole genome shotgun (WGS) entry which is preliminary data.</text>
</comment>
<dbReference type="EMBL" id="BSNJ01000003">
    <property type="protein sequence ID" value="GLQ20468.1"/>
    <property type="molecule type" value="Genomic_DNA"/>
</dbReference>
<organism evidence="7 8">
    <name type="scientific">Algimonas porphyrae</name>
    <dbReference type="NCBI Taxonomy" id="1128113"/>
    <lineage>
        <taxon>Bacteria</taxon>
        <taxon>Pseudomonadati</taxon>
        <taxon>Pseudomonadota</taxon>
        <taxon>Alphaproteobacteria</taxon>
        <taxon>Maricaulales</taxon>
        <taxon>Robiginitomaculaceae</taxon>
        <taxon>Algimonas</taxon>
    </lineage>
</organism>
<keyword evidence="3" id="KW-0238">DNA-binding</keyword>
<evidence type="ECO:0000256" key="3">
    <source>
        <dbReference type="ARBA" id="ARBA00023125"/>
    </source>
</evidence>
<evidence type="ECO:0000313" key="7">
    <source>
        <dbReference type="EMBL" id="GLQ20468.1"/>
    </source>
</evidence>
<evidence type="ECO:0000313" key="8">
    <source>
        <dbReference type="Proteomes" id="UP001161390"/>
    </source>
</evidence>
<feature type="domain" description="Ner winged helix-turn-helix DNA-binding" evidence="6">
    <location>
        <begin position="14"/>
        <end position="84"/>
    </location>
</feature>
<reference evidence="7" key="1">
    <citation type="journal article" date="2014" name="Int. J. Syst. Evol. Microbiol.">
        <title>Complete genome of a new Firmicutes species belonging to the dominant human colonic microbiota ('Ruminococcus bicirculans') reveals two chromosomes and a selective capacity to utilize plant glucans.</title>
        <authorList>
            <consortium name="NISC Comparative Sequencing Program"/>
            <person name="Wegmann U."/>
            <person name="Louis P."/>
            <person name="Goesmann A."/>
            <person name="Henrissat B."/>
            <person name="Duncan S.H."/>
            <person name="Flint H.J."/>
        </authorList>
    </citation>
    <scope>NUCLEOTIDE SEQUENCE</scope>
    <source>
        <strain evidence="7">NBRC 108216</strain>
    </source>
</reference>